<dbReference type="AlphaFoldDB" id="A0A380GB10"/>
<dbReference type="InterPro" id="IPR004369">
    <property type="entry name" value="Prolyl-tRNA_editing_YbaK/EbsC"/>
</dbReference>
<evidence type="ECO:0000256" key="4">
    <source>
        <dbReference type="PIRNR" id="PIRNR006181"/>
    </source>
</evidence>
<proteinExistence type="inferred from homology"/>
<dbReference type="EC" id="4.2.-.-" evidence="4"/>
<evidence type="ECO:0000256" key="1">
    <source>
        <dbReference type="ARBA" id="ARBA00009798"/>
    </source>
</evidence>
<evidence type="ECO:0000256" key="2">
    <source>
        <dbReference type="ARBA" id="ARBA00022917"/>
    </source>
</evidence>
<evidence type="ECO:0000256" key="3">
    <source>
        <dbReference type="ARBA" id="ARBA00023239"/>
    </source>
</evidence>
<dbReference type="STRING" id="1141106.GCA_000308095_01247"/>
<dbReference type="PANTHER" id="PTHR30411">
    <property type="entry name" value="CYTOPLASMIC PROTEIN"/>
    <property type="match status" value="1"/>
</dbReference>
<name>A0A380GB10_STAIN</name>
<evidence type="ECO:0000313" key="7">
    <source>
        <dbReference type="Proteomes" id="UP000255549"/>
    </source>
</evidence>
<evidence type="ECO:0000259" key="5">
    <source>
        <dbReference type="Pfam" id="PF04073"/>
    </source>
</evidence>
<gene>
    <name evidence="6" type="primary">ybaK</name>
    <name evidence="6" type="ORF">NCTC11048_02603</name>
</gene>
<dbReference type="PANTHER" id="PTHR30411:SF0">
    <property type="entry name" value="CYS-TRNA(PRO)_CYS-TRNA(CYS) DEACYLASE YBAK"/>
    <property type="match status" value="1"/>
</dbReference>
<dbReference type="InterPro" id="IPR036754">
    <property type="entry name" value="YbaK/aa-tRNA-synt-asso_dom_sf"/>
</dbReference>
<protein>
    <recommendedName>
        <fullName evidence="4">Cys-tRNA(Pro)/Cys-tRNA(Cys) deacylase</fullName>
        <ecNumber evidence="4">4.2.-.-</ecNumber>
    </recommendedName>
</protein>
<reference evidence="6 7" key="1">
    <citation type="submission" date="2018-06" db="EMBL/GenBank/DDBJ databases">
        <authorList>
            <consortium name="Pathogen Informatics"/>
            <person name="Doyle S."/>
        </authorList>
    </citation>
    <scope>NUCLEOTIDE SEQUENCE [LARGE SCALE GENOMIC DNA]</scope>
    <source>
        <strain evidence="7">NCTC 11048</strain>
    </source>
</reference>
<dbReference type="GO" id="GO:0002161">
    <property type="term" value="F:aminoacyl-tRNA deacylase activity"/>
    <property type="evidence" value="ECO:0007669"/>
    <property type="project" value="InterPro"/>
</dbReference>
<dbReference type="Pfam" id="PF04073">
    <property type="entry name" value="tRNA_edit"/>
    <property type="match status" value="1"/>
</dbReference>
<accession>A0A380GB10</accession>
<sequence length="161" mass="17784">MAKQKKTNAMRQLDRAKVDYDIRMFEIGEGHLEGHEVAALINANSAEVYKTLVLENADHEHFVFVIPVTAHLDMKAAAAAVNEKKLHLMPLDDLKKVTGYVRGGCSPIGMKTHFPTVINDTIGLLDRVFVSAGQRGVQMGLAPHDLIDMSRAEVKDVIQSH</sequence>
<evidence type="ECO:0000313" key="6">
    <source>
        <dbReference type="EMBL" id="SUM47520.1"/>
    </source>
</evidence>
<dbReference type="GO" id="GO:0016829">
    <property type="term" value="F:lyase activity"/>
    <property type="evidence" value="ECO:0007669"/>
    <property type="project" value="UniProtKB-KW"/>
</dbReference>
<keyword evidence="7" id="KW-1185">Reference proteome</keyword>
<dbReference type="OrthoDB" id="9809296at2"/>
<comment type="similarity">
    <text evidence="1 4">Belongs to the prolyl-tRNA editing family. YbaK/EbsC subfamily.</text>
</comment>
<dbReference type="InterPro" id="IPR007214">
    <property type="entry name" value="YbaK/aa-tRNA-synth-assoc-dom"/>
</dbReference>
<dbReference type="SUPFAM" id="SSF55826">
    <property type="entry name" value="YbaK/ProRS associated domain"/>
    <property type="match status" value="1"/>
</dbReference>
<dbReference type="EMBL" id="UHDP01000003">
    <property type="protein sequence ID" value="SUM47520.1"/>
    <property type="molecule type" value="Genomic_DNA"/>
</dbReference>
<dbReference type="NCBIfam" id="TIGR00011">
    <property type="entry name" value="YbaK_EbsC"/>
    <property type="match status" value="1"/>
</dbReference>
<dbReference type="Gene3D" id="3.90.960.10">
    <property type="entry name" value="YbaK/aminoacyl-tRNA synthetase-associated domain"/>
    <property type="match status" value="1"/>
</dbReference>
<dbReference type="RefSeq" id="WP_019168557.1">
    <property type="nucleotide sequence ID" value="NZ_CAIB01000157.1"/>
</dbReference>
<dbReference type="Proteomes" id="UP000255549">
    <property type="component" value="Unassembled WGS sequence"/>
</dbReference>
<dbReference type="CDD" id="cd00002">
    <property type="entry name" value="YbaK_deacylase"/>
    <property type="match status" value="1"/>
</dbReference>
<dbReference type="PIRSF" id="PIRSF006181">
    <property type="entry name" value="EbsC_YbaK"/>
    <property type="match status" value="1"/>
</dbReference>
<feature type="domain" description="YbaK/aminoacyl-tRNA synthetase-associated" evidence="5">
    <location>
        <begin position="36"/>
        <end position="148"/>
    </location>
</feature>
<dbReference type="GO" id="GO:0006412">
    <property type="term" value="P:translation"/>
    <property type="evidence" value="ECO:0007669"/>
    <property type="project" value="UniProtKB-KW"/>
</dbReference>
<organism evidence="6 7">
    <name type="scientific">Staphylococcus intermedius NCTC 11048</name>
    <dbReference type="NCBI Taxonomy" id="1141106"/>
    <lineage>
        <taxon>Bacteria</taxon>
        <taxon>Bacillati</taxon>
        <taxon>Bacillota</taxon>
        <taxon>Bacilli</taxon>
        <taxon>Bacillales</taxon>
        <taxon>Staphylococcaceae</taxon>
        <taxon>Staphylococcus</taxon>
        <taxon>Staphylococcus intermedius group</taxon>
    </lineage>
</organism>
<keyword evidence="2 4" id="KW-0648">Protein biosynthesis</keyword>
<keyword evidence="3 4" id="KW-0456">Lyase</keyword>